<accession>A0A1W6LFA2</accession>
<reference evidence="1 2" key="1">
    <citation type="submission" date="2016-04" db="EMBL/GenBank/DDBJ databases">
        <title>Complete genome sequence of natural rubber-degrading, novel Gram-negative bacterium, Rhizobacter gummiphilus strain NS21.</title>
        <authorList>
            <person name="Tabata M."/>
            <person name="Kasai D."/>
            <person name="Fukuda M."/>
        </authorList>
    </citation>
    <scope>NUCLEOTIDE SEQUENCE [LARGE SCALE GENOMIC DNA]</scope>
    <source>
        <strain evidence="1 2">NS21</strain>
    </source>
</reference>
<dbReference type="KEGG" id="rgu:A4W93_25025"/>
<evidence type="ECO:0000313" key="2">
    <source>
        <dbReference type="Proteomes" id="UP000193427"/>
    </source>
</evidence>
<dbReference type="Pfam" id="PF07793">
    <property type="entry name" value="DUF1631"/>
    <property type="match status" value="1"/>
</dbReference>
<organism evidence="1 2">
    <name type="scientific">Piscinibacter gummiphilus</name>
    <dbReference type="NCBI Taxonomy" id="946333"/>
    <lineage>
        <taxon>Bacteria</taxon>
        <taxon>Pseudomonadati</taxon>
        <taxon>Pseudomonadota</taxon>
        <taxon>Betaproteobacteria</taxon>
        <taxon>Burkholderiales</taxon>
        <taxon>Sphaerotilaceae</taxon>
        <taxon>Piscinibacter</taxon>
    </lineage>
</organism>
<proteinExistence type="predicted"/>
<dbReference type="OrthoDB" id="6188167at2"/>
<gene>
    <name evidence="1" type="ORF">A4W93_25025</name>
</gene>
<dbReference type="InterPro" id="IPR012434">
    <property type="entry name" value="DUF1631"/>
</dbReference>
<sequence length="705" mass="76506">MATVVPPLLQSFVDAELGQSADLIARTLATIQSQLRQSGDGMLAAAERQHHFDLAQALAQHQVTFQRRFVDALRDAVVAELNPTDDTASGMSLASSGLGGLHLMDETRVESEIGLSRAIQEIDTAAEWELRELQTFTSTLRGQEHVTAESNPMRPRVYAKALAEASEALPVLPVQQALLLRLSATAIAPLLKKAWAAASSRLERKGVTPSIYRTVVFAPGVGVKAPPEVNVTQPGALEALRRTMPEGPATTAAPGELDNALSRVEALLSRMPTVSGTTAPAPKLLEHRASLLANTGASVERQIIELIARLFEVIVSDPGLNPVLRSQLGRLQVPALRIALNDPDMLDRHEHPVWVFMARIVNAASSYPNPGDPRLVSLLGCTDSLIGDLTARPRQDAEQYVRALSQLDAFLDDQLHQQQDAARSAIETLLRAEQSDQLQQQISARLSEQLAPVRTTPVIRRFITGAWAKVLATSMLQHGDTSDITSGYVKVLDELVWSLQPPDQPQSRQRLLAVLPGMLQKLRAGMAAIDLPAAERQAVLDDLVTVHTEALRPGPRAGATPEAALTPEEIVRRLREEVTAPDDDGPGFGDSLIDLASMDTVPAALMTETSPVSKEDPADWVTQVSPGTRQRIFLNGRWTQAQLLWRSPRGTYFVYAGEAAGRTHSVTQRALERLRKADLVEDISANALVQRAVDALLRRIDTPGA</sequence>
<dbReference type="RefSeq" id="WP_157782231.1">
    <property type="nucleotide sequence ID" value="NZ_BSPR01000015.1"/>
</dbReference>
<dbReference type="EMBL" id="CP015118">
    <property type="protein sequence ID" value="ARN22910.1"/>
    <property type="molecule type" value="Genomic_DNA"/>
</dbReference>
<dbReference type="AlphaFoldDB" id="A0A1W6LFA2"/>
<dbReference type="Proteomes" id="UP000193427">
    <property type="component" value="Chromosome"/>
</dbReference>
<name>A0A1W6LFA2_9BURK</name>
<protein>
    <submittedName>
        <fullName evidence="1">Uncharacterized protein</fullName>
    </submittedName>
</protein>
<keyword evidence="2" id="KW-1185">Reference proteome</keyword>
<dbReference type="STRING" id="946333.A4W93_25025"/>
<evidence type="ECO:0000313" key="1">
    <source>
        <dbReference type="EMBL" id="ARN22910.1"/>
    </source>
</evidence>